<dbReference type="RefSeq" id="WP_008835979.1">
    <property type="nucleotide sequence ID" value="NZ_AHAM01000087.1"/>
</dbReference>
<evidence type="ECO:0008006" key="3">
    <source>
        <dbReference type="Google" id="ProtNLM"/>
    </source>
</evidence>
<evidence type="ECO:0000313" key="2">
    <source>
        <dbReference type="Proteomes" id="UP000003250"/>
    </source>
</evidence>
<accession>H0HQB8</accession>
<dbReference type="AlphaFoldDB" id="H0HQB8"/>
<dbReference type="InterPro" id="IPR022243">
    <property type="entry name" value="DUF3768"/>
</dbReference>
<proteinExistence type="predicted"/>
<gene>
    <name evidence="1" type="ORF">MAXJ12_11742</name>
</gene>
<dbReference type="Pfam" id="PF12599">
    <property type="entry name" value="DUF3768"/>
    <property type="match status" value="1"/>
</dbReference>
<reference evidence="1 2" key="1">
    <citation type="journal article" date="2012" name="J. Bacteriol.">
        <title>Draft Genome Sequence of Mesorhizobium alhagi CCNWXJ12-2T, a Novel Salt-Resistant Species Isolated from the Desert of Northwestern China.</title>
        <authorList>
            <person name="Zhou M."/>
            <person name="Chen W."/>
            <person name="Chen H."/>
            <person name="Wei G."/>
        </authorList>
    </citation>
    <scope>NUCLEOTIDE SEQUENCE [LARGE SCALE GENOMIC DNA]</scope>
    <source>
        <strain evidence="1 2">CCNWXJ12-2</strain>
    </source>
</reference>
<dbReference type="Proteomes" id="UP000003250">
    <property type="component" value="Unassembled WGS sequence"/>
</dbReference>
<organism evidence="1 2">
    <name type="scientific">Mesorhizobium alhagi CCNWXJ12-2</name>
    <dbReference type="NCBI Taxonomy" id="1107882"/>
    <lineage>
        <taxon>Bacteria</taxon>
        <taxon>Pseudomonadati</taxon>
        <taxon>Pseudomonadota</taxon>
        <taxon>Alphaproteobacteria</taxon>
        <taxon>Hyphomicrobiales</taxon>
        <taxon>Phyllobacteriaceae</taxon>
        <taxon>Allomesorhizobium</taxon>
    </lineage>
</organism>
<protein>
    <recommendedName>
        <fullName evidence="3">DUF3768 domain-containing protein</fullName>
    </recommendedName>
</protein>
<dbReference type="OrthoDB" id="1495368at2"/>
<sequence>MVLSQSSDHQRKIAILNDAFRSTFLCGSVCVTAGVHLLGNGFVKAALLAVRDFDRFEDANDPYDEHDFGSLVVLERKLFWKIDYYDPSMTHGSEDPANGEITRRVLTVMLAEEY</sequence>
<dbReference type="EMBL" id="AHAM01000087">
    <property type="protein sequence ID" value="EHK57090.1"/>
    <property type="molecule type" value="Genomic_DNA"/>
</dbReference>
<keyword evidence="2" id="KW-1185">Reference proteome</keyword>
<name>H0HQB8_9HYPH</name>
<evidence type="ECO:0000313" key="1">
    <source>
        <dbReference type="EMBL" id="EHK57090.1"/>
    </source>
</evidence>
<dbReference type="PATRIC" id="fig|1107882.3.peg.2308"/>